<gene>
    <name evidence="2" type="ORF">EBI00_12450</name>
</gene>
<evidence type="ECO:0008006" key="4">
    <source>
        <dbReference type="Google" id="ProtNLM"/>
    </source>
</evidence>
<dbReference type="Proteomes" id="UP000280507">
    <property type="component" value="Unassembled WGS sequence"/>
</dbReference>
<keyword evidence="3" id="KW-1185">Reference proteome</keyword>
<feature type="compositionally biased region" description="Basic and acidic residues" evidence="1">
    <location>
        <begin position="423"/>
        <end position="432"/>
    </location>
</feature>
<evidence type="ECO:0000313" key="2">
    <source>
        <dbReference type="EMBL" id="RNF49737.1"/>
    </source>
</evidence>
<comment type="caution">
    <text evidence="2">The sequence shown here is derived from an EMBL/GenBank/DDBJ whole genome shotgun (WGS) entry which is preliminary data.</text>
</comment>
<dbReference type="AlphaFoldDB" id="A0A3M8Q0U9"/>
<sequence>MKVNRFGLSRDIPARVKRAVRQNSRFGCVLCRSAVYTYEHIDPLFIDAERHDPNRIALLCPTCHALVTKQRVPKEHVAKVYSSLRESGKADPPSDQEFFVHYGRELVVKLGSCEFREFRSVINIDGTDVLSYKKCSETGTYTVSGIFYDQRGTELFRIVDNEWIGPLDVWDVEQVGRRLTIRNSPRGVVFEAIKDNENSLLSITKLDMHFLPFHVVLEPGRLLVGQYGEGSSESVYFEIDGSFSHGSCSLYLDSSRSPQLKPSEVKMVGGKGAWIEGTGIWVGYGAGRMLLRQIKVANNGCQFGDKPKNIKLIDPKPDQNYFVVGSLEVRVVQHPIWTEEEYYLNGQKLSSKPFSWGAIGEDGGKRVEVFHISRSEPEDLAINSGFIGFYADDVLAQEWSDCVFEVEVEHIAGEGTSRRRVKRSDVGGRRIVNETNPTTGKPFHPQEFAGTSPWKDE</sequence>
<accession>A0A3M8Q0U9</accession>
<dbReference type="EMBL" id="RIZG01000007">
    <property type="protein sequence ID" value="RNF49737.1"/>
    <property type="molecule type" value="Genomic_DNA"/>
</dbReference>
<evidence type="ECO:0000313" key="3">
    <source>
        <dbReference type="Proteomes" id="UP000280507"/>
    </source>
</evidence>
<proteinExistence type="predicted"/>
<protein>
    <recommendedName>
        <fullName evidence="4">HNH endonuclease</fullName>
    </recommendedName>
</protein>
<organism evidence="2 3">
    <name type="scientific">Marinomonas hwangdonensis</name>
    <dbReference type="NCBI Taxonomy" id="1053647"/>
    <lineage>
        <taxon>Bacteria</taxon>
        <taxon>Pseudomonadati</taxon>
        <taxon>Pseudomonadota</taxon>
        <taxon>Gammaproteobacteria</taxon>
        <taxon>Oceanospirillales</taxon>
        <taxon>Oceanospirillaceae</taxon>
        <taxon>Marinomonas</taxon>
    </lineage>
</organism>
<reference evidence="2 3" key="1">
    <citation type="journal article" date="2012" name="Int. J. Syst. Evol. Microbiol.">
        <title>Marinomonas hwangdonensis sp. nov., isolated from seawater.</title>
        <authorList>
            <person name="Jung Y.T."/>
            <person name="Oh T.K."/>
            <person name="Yoon J.H."/>
        </authorList>
    </citation>
    <scope>NUCLEOTIDE SEQUENCE [LARGE SCALE GENOMIC DNA]</scope>
    <source>
        <strain evidence="2 3">HDW-15</strain>
    </source>
</reference>
<name>A0A3M8Q0U9_9GAMM</name>
<evidence type="ECO:0000256" key="1">
    <source>
        <dbReference type="SAM" id="MobiDB-lite"/>
    </source>
</evidence>
<feature type="region of interest" description="Disordered" evidence="1">
    <location>
        <begin position="422"/>
        <end position="457"/>
    </location>
</feature>